<gene>
    <name evidence="1" type="ORF">SAMN05660209_04321</name>
</gene>
<protein>
    <submittedName>
        <fullName evidence="1">Uncharacterized protein, contains GYD domain</fullName>
    </submittedName>
</protein>
<proteinExistence type="predicted"/>
<dbReference type="AlphaFoldDB" id="A0A1H3PHP1"/>
<reference evidence="2" key="1">
    <citation type="submission" date="2016-10" db="EMBL/GenBank/DDBJ databases">
        <authorList>
            <person name="Varghese N."/>
            <person name="Submissions S."/>
        </authorList>
    </citation>
    <scope>NUCLEOTIDE SEQUENCE [LARGE SCALE GENOMIC DNA]</scope>
    <source>
        <strain evidence="2">DSM 45422</strain>
    </source>
</reference>
<keyword evidence="2" id="KW-1185">Reference proteome</keyword>
<dbReference type="STRING" id="1137993.SAMN05660209_04321"/>
<accession>A0A1H3PHP1</accession>
<evidence type="ECO:0000313" key="1">
    <source>
        <dbReference type="EMBL" id="SDZ00488.1"/>
    </source>
</evidence>
<dbReference type="InterPro" id="IPR014845">
    <property type="entry name" value="GYD/TTHA1554"/>
</dbReference>
<dbReference type="RefSeq" id="WP_091160801.1">
    <property type="nucleotide sequence ID" value="NZ_FNOT01000016.1"/>
</dbReference>
<organism evidence="1 2">
    <name type="scientific">Geodermatophilus africanus</name>
    <dbReference type="NCBI Taxonomy" id="1137993"/>
    <lineage>
        <taxon>Bacteria</taxon>
        <taxon>Bacillati</taxon>
        <taxon>Actinomycetota</taxon>
        <taxon>Actinomycetes</taxon>
        <taxon>Geodermatophilales</taxon>
        <taxon>Geodermatophilaceae</taxon>
        <taxon>Geodermatophilus</taxon>
    </lineage>
</organism>
<name>A0A1H3PHP1_9ACTN</name>
<sequence length="106" mass="11068">MPRFLVIARYEAQGARAVMAAGGTARRSAFAHAVLDLEGRLESFDFALGDADVYAIVELPDSAAAAALSLTITGGGVASVRTVALLTPEEVDRAARLHPDYSPGPR</sequence>
<dbReference type="EMBL" id="FNOT01000016">
    <property type="protein sequence ID" value="SDZ00488.1"/>
    <property type="molecule type" value="Genomic_DNA"/>
</dbReference>
<dbReference type="Proteomes" id="UP000198921">
    <property type="component" value="Unassembled WGS sequence"/>
</dbReference>
<dbReference type="OrthoDB" id="9796147at2"/>
<dbReference type="Pfam" id="PF08734">
    <property type="entry name" value="GYD"/>
    <property type="match status" value="1"/>
</dbReference>
<evidence type="ECO:0000313" key="2">
    <source>
        <dbReference type="Proteomes" id="UP000198921"/>
    </source>
</evidence>